<name>A0A916VII3_9BACL</name>
<accession>A0A916VII3</accession>
<proteinExistence type="predicted"/>
<dbReference type="InterPro" id="IPR025748">
    <property type="entry name" value="PrcB_C_dom"/>
</dbReference>
<evidence type="ECO:0000256" key="1">
    <source>
        <dbReference type="SAM" id="SignalP"/>
    </source>
</evidence>
<feature type="domain" description="SLH" evidence="2">
    <location>
        <begin position="151"/>
        <end position="214"/>
    </location>
</feature>
<feature type="chain" id="PRO_5038668660" description="SLH domain-containing protein" evidence="1">
    <location>
        <begin position="24"/>
        <end position="335"/>
    </location>
</feature>
<dbReference type="RefSeq" id="WP_200967547.1">
    <property type="nucleotide sequence ID" value="NZ_BMAQ01000042.1"/>
</dbReference>
<keyword evidence="1" id="KW-0732">Signal</keyword>
<organism evidence="3 4">
    <name type="scientific">Insulibacter thermoxylanivorax</name>
    <dbReference type="NCBI Taxonomy" id="2749268"/>
    <lineage>
        <taxon>Bacteria</taxon>
        <taxon>Bacillati</taxon>
        <taxon>Bacillota</taxon>
        <taxon>Bacilli</taxon>
        <taxon>Bacillales</taxon>
        <taxon>Paenibacillaceae</taxon>
        <taxon>Insulibacter</taxon>
    </lineage>
</organism>
<reference evidence="3" key="2">
    <citation type="journal article" date="2021" name="Data Brief">
        <title>Draft genome sequence data of the facultative, thermophilic, xylanolytic bacterium Paenibacillus sp. strain DA-C8.</title>
        <authorList>
            <person name="Chhe C."/>
            <person name="Uke A."/>
            <person name="Baramee S."/>
            <person name="Ungkulpasvich U."/>
            <person name="Tachaapaikoon C."/>
            <person name="Pason P."/>
            <person name="Waeonukul R."/>
            <person name="Ratanakhanokchai K."/>
            <person name="Kosugi A."/>
        </authorList>
    </citation>
    <scope>NUCLEOTIDE SEQUENCE</scope>
    <source>
        <strain evidence="3">DA-C8</strain>
    </source>
</reference>
<evidence type="ECO:0000259" key="2">
    <source>
        <dbReference type="PROSITE" id="PS51272"/>
    </source>
</evidence>
<reference evidence="3" key="1">
    <citation type="submission" date="2020-08" db="EMBL/GenBank/DDBJ databases">
        <authorList>
            <person name="Uke A."/>
            <person name="Chhe C."/>
            <person name="Baramee S."/>
            <person name="Kosugi A."/>
        </authorList>
    </citation>
    <scope>NUCLEOTIDE SEQUENCE</scope>
    <source>
        <strain evidence="3">DA-C8</strain>
    </source>
</reference>
<dbReference type="PROSITE" id="PS51272">
    <property type="entry name" value="SLH"/>
    <property type="match status" value="2"/>
</dbReference>
<feature type="domain" description="SLH" evidence="2">
    <location>
        <begin position="22"/>
        <end position="84"/>
    </location>
</feature>
<comment type="caution">
    <text evidence="3">The sequence shown here is derived from an EMBL/GenBank/DDBJ whole genome shotgun (WGS) entry which is preliminary data.</text>
</comment>
<dbReference type="Proteomes" id="UP000654993">
    <property type="component" value="Unassembled WGS sequence"/>
</dbReference>
<evidence type="ECO:0000313" key="3">
    <source>
        <dbReference type="EMBL" id="GFR39350.1"/>
    </source>
</evidence>
<sequence length="335" mass="37845">MRRTFMRWLALPLVMMLAFSSQAAAFSDLPETDEAREKIIRLQEQGIINGVNGAFFGDKELTYAEGIHMIVKGLDLSLDAHQVEKAPKAEDYYDHVPEDAWYAESLIIAAAHGLELGRDLDPHAVMTREAYAHYLIEALNTTGVYPFTLIYLVINDESEIAPAYVNNIQLLLNAGIVQLDEELNFYPKQPITRRDAALWLHDTIEFKNQSQIVQSGTDPENGEVTFEVTPINEEVSKVTVYWGEQPHPGYGIRINAIEFVHEAMTAVVYYERLYPDPDLMYPQVIVYPKAAAYVPAGYSVVIDERASETDSKIIPPKPIELEPPIKIEPPVKRLK</sequence>
<keyword evidence="4" id="KW-1185">Reference proteome</keyword>
<protein>
    <recommendedName>
        <fullName evidence="2">SLH domain-containing protein</fullName>
    </recommendedName>
</protein>
<dbReference type="InterPro" id="IPR001119">
    <property type="entry name" value="SLH_dom"/>
</dbReference>
<dbReference type="Pfam" id="PF00395">
    <property type="entry name" value="SLH"/>
    <property type="match status" value="1"/>
</dbReference>
<evidence type="ECO:0000313" key="4">
    <source>
        <dbReference type="Proteomes" id="UP000654993"/>
    </source>
</evidence>
<dbReference type="AlphaFoldDB" id="A0A916VII3"/>
<dbReference type="Pfam" id="PF14343">
    <property type="entry name" value="PrcB_C"/>
    <property type="match status" value="1"/>
</dbReference>
<dbReference type="EMBL" id="BMAQ01000042">
    <property type="protein sequence ID" value="GFR39350.1"/>
    <property type="molecule type" value="Genomic_DNA"/>
</dbReference>
<gene>
    <name evidence="3" type="ORF">PRECH8_26460</name>
</gene>
<feature type="signal peptide" evidence="1">
    <location>
        <begin position="1"/>
        <end position="23"/>
    </location>
</feature>